<keyword evidence="4 7" id="KW-0812">Transmembrane</keyword>
<dbReference type="OrthoDB" id="9794684at2"/>
<keyword evidence="6 7" id="KW-0472">Membrane</keyword>
<evidence type="ECO:0000256" key="7">
    <source>
        <dbReference type="RuleBase" id="RU363032"/>
    </source>
</evidence>
<dbReference type="RefSeq" id="WP_065852184.1">
    <property type="nucleotide sequence ID" value="NZ_LYPC01000014.1"/>
</dbReference>
<protein>
    <submittedName>
        <fullName evidence="9">Sugar ABC transporter permease</fullName>
    </submittedName>
</protein>
<comment type="subcellular location">
    <subcellularLocation>
        <location evidence="1 7">Cell membrane</location>
        <topology evidence="1 7">Multi-pass membrane protein</topology>
    </subcellularLocation>
</comment>
<accession>A0A1C1A3Z3</accession>
<comment type="caution">
    <text evidence="9">The sequence shown here is derived from an EMBL/GenBank/DDBJ whole genome shotgun (WGS) entry which is preliminary data.</text>
</comment>
<dbReference type="GO" id="GO:0005886">
    <property type="term" value="C:plasma membrane"/>
    <property type="evidence" value="ECO:0007669"/>
    <property type="project" value="UniProtKB-SubCell"/>
</dbReference>
<evidence type="ECO:0000256" key="2">
    <source>
        <dbReference type="ARBA" id="ARBA00022448"/>
    </source>
</evidence>
<dbReference type="PANTHER" id="PTHR43744">
    <property type="entry name" value="ABC TRANSPORTER PERMEASE PROTEIN MG189-RELATED-RELATED"/>
    <property type="match status" value="1"/>
</dbReference>
<dbReference type="STRING" id="512399.A8709_14335"/>
<dbReference type="Gene3D" id="1.10.3720.10">
    <property type="entry name" value="MetI-like"/>
    <property type="match status" value="1"/>
</dbReference>
<keyword evidence="10" id="KW-1185">Reference proteome</keyword>
<evidence type="ECO:0000259" key="8">
    <source>
        <dbReference type="PROSITE" id="PS50928"/>
    </source>
</evidence>
<keyword evidence="5 7" id="KW-1133">Transmembrane helix</keyword>
<dbReference type="EMBL" id="LYPC01000014">
    <property type="protein sequence ID" value="OCT15273.1"/>
    <property type="molecule type" value="Genomic_DNA"/>
</dbReference>
<evidence type="ECO:0000256" key="4">
    <source>
        <dbReference type="ARBA" id="ARBA00022692"/>
    </source>
</evidence>
<feature type="transmembrane region" description="Helical" evidence="7">
    <location>
        <begin position="108"/>
        <end position="130"/>
    </location>
</feature>
<keyword evidence="2 7" id="KW-0813">Transport</keyword>
<keyword evidence="3" id="KW-1003">Cell membrane</keyword>
<feature type="transmembrane region" description="Helical" evidence="7">
    <location>
        <begin position="70"/>
        <end position="96"/>
    </location>
</feature>
<dbReference type="Proteomes" id="UP000093309">
    <property type="component" value="Unassembled WGS sequence"/>
</dbReference>
<feature type="transmembrane region" description="Helical" evidence="7">
    <location>
        <begin position="240"/>
        <end position="261"/>
    </location>
</feature>
<dbReference type="Pfam" id="PF00528">
    <property type="entry name" value="BPD_transp_1"/>
    <property type="match status" value="1"/>
</dbReference>
<feature type="transmembrane region" description="Helical" evidence="7">
    <location>
        <begin position="136"/>
        <end position="158"/>
    </location>
</feature>
<dbReference type="GO" id="GO:0055085">
    <property type="term" value="P:transmembrane transport"/>
    <property type="evidence" value="ECO:0007669"/>
    <property type="project" value="InterPro"/>
</dbReference>
<gene>
    <name evidence="9" type="ORF">A8709_14335</name>
</gene>
<sequence length="276" mass="31048">MKKPLWLQALDYLILIIAAIVILLPILLLLIAALKTPREFSVTSPFMLPADWFNMANFVSVIKKAHLGLAFINILFIMIVTILGNVLIGTMAAYAIGRFQFRLRKWIMALYTFAFIVPGITTQVATFTIIKNLGLFNTHFAMILLNLGSDVVQIYIYLQFIRSIPRELDESAYLDGASLFRIYRTIIFPLLRPATATVIILKAIGIYNDIFTPYLYMPSSKLVVISTTLTKYTDAYGSQWNMISAASLLIIIPTVVMFIVLQKYIFDGIVNGAVKS</sequence>
<comment type="similarity">
    <text evidence="7">Belongs to the binding-protein-dependent transport system permease family.</text>
</comment>
<feature type="transmembrane region" description="Helical" evidence="7">
    <location>
        <begin position="186"/>
        <end position="207"/>
    </location>
</feature>
<dbReference type="AlphaFoldDB" id="A0A1C1A3Z3"/>
<reference evidence="10" key="1">
    <citation type="submission" date="2016-05" db="EMBL/GenBank/DDBJ databases">
        <title>Paenibacillus oryzae. sp. nov., isolated from the rice root.</title>
        <authorList>
            <person name="Zhang J."/>
            <person name="Zhang X."/>
        </authorList>
    </citation>
    <scope>NUCLEOTIDE SEQUENCE [LARGE SCALE GENOMIC DNA]</scope>
    <source>
        <strain evidence="10">KCTC13222</strain>
    </source>
</reference>
<evidence type="ECO:0000256" key="3">
    <source>
        <dbReference type="ARBA" id="ARBA00022475"/>
    </source>
</evidence>
<evidence type="ECO:0000256" key="6">
    <source>
        <dbReference type="ARBA" id="ARBA00023136"/>
    </source>
</evidence>
<proteinExistence type="inferred from homology"/>
<dbReference type="PANTHER" id="PTHR43744:SF3">
    <property type="entry name" value="LACTOSE TRANSPORT SYSTEM PERMEASE PROTEIN LACG"/>
    <property type="match status" value="1"/>
</dbReference>
<dbReference type="InterPro" id="IPR000515">
    <property type="entry name" value="MetI-like"/>
</dbReference>
<evidence type="ECO:0000256" key="5">
    <source>
        <dbReference type="ARBA" id="ARBA00022989"/>
    </source>
</evidence>
<dbReference type="CDD" id="cd06261">
    <property type="entry name" value="TM_PBP2"/>
    <property type="match status" value="1"/>
</dbReference>
<dbReference type="InterPro" id="IPR035906">
    <property type="entry name" value="MetI-like_sf"/>
</dbReference>
<evidence type="ECO:0000313" key="10">
    <source>
        <dbReference type="Proteomes" id="UP000093309"/>
    </source>
</evidence>
<evidence type="ECO:0000256" key="1">
    <source>
        <dbReference type="ARBA" id="ARBA00004651"/>
    </source>
</evidence>
<feature type="transmembrane region" description="Helical" evidence="7">
    <location>
        <begin position="12"/>
        <end position="34"/>
    </location>
</feature>
<organism evidence="9 10">
    <name type="scientific">Paenibacillus pectinilyticus</name>
    <dbReference type="NCBI Taxonomy" id="512399"/>
    <lineage>
        <taxon>Bacteria</taxon>
        <taxon>Bacillati</taxon>
        <taxon>Bacillota</taxon>
        <taxon>Bacilli</taxon>
        <taxon>Bacillales</taxon>
        <taxon>Paenibacillaceae</taxon>
        <taxon>Paenibacillus</taxon>
    </lineage>
</organism>
<name>A0A1C1A3Z3_9BACL</name>
<evidence type="ECO:0000313" key="9">
    <source>
        <dbReference type="EMBL" id="OCT15273.1"/>
    </source>
</evidence>
<feature type="domain" description="ABC transmembrane type-1" evidence="8">
    <location>
        <begin position="71"/>
        <end position="261"/>
    </location>
</feature>
<dbReference type="SUPFAM" id="SSF161098">
    <property type="entry name" value="MetI-like"/>
    <property type="match status" value="1"/>
</dbReference>
<dbReference type="PROSITE" id="PS50928">
    <property type="entry name" value="ABC_TM1"/>
    <property type="match status" value="1"/>
</dbReference>